<feature type="domain" description="SpoVT-AbrB" evidence="1">
    <location>
        <begin position="65"/>
        <end position="108"/>
    </location>
</feature>
<comment type="caution">
    <text evidence="2">The sequence shown here is derived from an EMBL/GenBank/DDBJ whole genome shotgun (WGS) entry which is preliminary data.</text>
</comment>
<protein>
    <submittedName>
        <fullName evidence="2">AbrB/MazE/SpoVT family DNA-binding domain-containing protein</fullName>
    </submittedName>
</protein>
<evidence type="ECO:0000259" key="1">
    <source>
        <dbReference type="SMART" id="SM00966"/>
    </source>
</evidence>
<accession>A0A5J5GGE2</accession>
<name>A0A5J5GGE2_9BACL</name>
<dbReference type="SMART" id="SM00966">
    <property type="entry name" value="SpoVT_AbrB"/>
    <property type="match status" value="2"/>
</dbReference>
<dbReference type="SUPFAM" id="SSF89447">
    <property type="entry name" value="AbrB/MazE/MraZ-like"/>
    <property type="match status" value="1"/>
</dbReference>
<keyword evidence="2" id="KW-0238">DNA-binding</keyword>
<organism evidence="2 3">
    <name type="scientific">Paenibacillus spiritus</name>
    <dbReference type="NCBI Taxonomy" id="2496557"/>
    <lineage>
        <taxon>Bacteria</taxon>
        <taxon>Bacillati</taxon>
        <taxon>Bacillota</taxon>
        <taxon>Bacilli</taxon>
        <taxon>Bacillales</taxon>
        <taxon>Paenibacillaceae</taxon>
        <taxon>Paenibacillus</taxon>
    </lineage>
</organism>
<evidence type="ECO:0000313" key="2">
    <source>
        <dbReference type="EMBL" id="KAA9007221.1"/>
    </source>
</evidence>
<dbReference type="GO" id="GO:0003677">
    <property type="term" value="F:DNA binding"/>
    <property type="evidence" value="ECO:0007669"/>
    <property type="project" value="UniProtKB-KW"/>
</dbReference>
<dbReference type="InterPro" id="IPR007159">
    <property type="entry name" value="SpoVT-AbrB_dom"/>
</dbReference>
<dbReference type="Proteomes" id="UP000367750">
    <property type="component" value="Unassembled WGS sequence"/>
</dbReference>
<reference evidence="2 3" key="1">
    <citation type="submission" date="2019-09" db="EMBL/GenBank/DDBJ databases">
        <title>Bacillus ochoae sp. nov., Paenibacillus whitsoniae sp. nov., Paenibacillus spiritus sp. nov. Isolated from the Mars Exploration Rover during spacecraft assembly.</title>
        <authorList>
            <person name="Seuylemezian A."/>
            <person name="Vaishampayan P."/>
        </authorList>
    </citation>
    <scope>NUCLEOTIDE SEQUENCE [LARGE SCALE GENOMIC DNA]</scope>
    <source>
        <strain evidence="2 3">MER_111</strain>
    </source>
</reference>
<gene>
    <name evidence="2" type="ORF">F4V43_01670</name>
</gene>
<feature type="domain" description="SpoVT-AbrB" evidence="1">
    <location>
        <begin position="19"/>
        <end position="64"/>
    </location>
</feature>
<dbReference type="RefSeq" id="WP_150456511.1">
    <property type="nucleotide sequence ID" value="NZ_VYKK01000004.1"/>
</dbReference>
<proteinExistence type="predicted"/>
<dbReference type="AlphaFoldDB" id="A0A5J5GGE2"/>
<dbReference type="EMBL" id="VYKK01000004">
    <property type="protein sequence ID" value="KAA9007221.1"/>
    <property type="molecule type" value="Genomic_DNA"/>
</dbReference>
<evidence type="ECO:0000313" key="3">
    <source>
        <dbReference type="Proteomes" id="UP000367750"/>
    </source>
</evidence>
<dbReference type="InterPro" id="IPR037914">
    <property type="entry name" value="SpoVT-AbrB_sf"/>
</dbReference>
<keyword evidence="3" id="KW-1185">Reference proteome</keyword>
<sequence length="111" mass="12384">MSTVNLLTASSTYRTKVSQRNDGLFRVIMPAALRRNLNLSIGQCVRFGTKNEDVAMVKSKNNLGIKIGKGGLITLPAHLCSKWRIQKGDFLKLEESSGKIYIRKDKCKEAI</sequence>